<dbReference type="AlphaFoldDB" id="A0A0Q9XT37"/>
<dbReference type="InterPro" id="IPR003713">
    <property type="entry name" value="FliS"/>
</dbReference>
<dbReference type="GO" id="GO:0044780">
    <property type="term" value="P:bacterial-type flagellum assembly"/>
    <property type="evidence" value="ECO:0007669"/>
    <property type="project" value="InterPro"/>
</dbReference>
<keyword evidence="6" id="KW-0969">Cilium</keyword>
<keyword evidence="5" id="KW-0143">Chaperone</keyword>
<dbReference type="GO" id="GO:0005829">
    <property type="term" value="C:cytosol"/>
    <property type="evidence" value="ECO:0007669"/>
    <property type="project" value="UniProtKB-SubCell"/>
</dbReference>
<dbReference type="PATRIC" id="fig|217031.4.peg.5034"/>
<evidence type="ECO:0000313" key="7">
    <source>
        <dbReference type="Proteomes" id="UP000053881"/>
    </source>
</evidence>
<keyword evidence="6" id="KW-0282">Flagellum</keyword>
<dbReference type="Proteomes" id="UP000053881">
    <property type="component" value="Unassembled WGS sequence"/>
</dbReference>
<dbReference type="NCBIfam" id="TIGR00208">
    <property type="entry name" value="fliS"/>
    <property type="match status" value="1"/>
</dbReference>
<dbReference type="SUPFAM" id="SSF101116">
    <property type="entry name" value="Flagellar export chaperone FliS"/>
    <property type="match status" value="1"/>
</dbReference>
<dbReference type="Pfam" id="PF02561">
    <property type="entry name" value="FliS"/>
    <property type="match status" value="1"/>
</dbReference>
<proteinExistence type="inferred from homology"/>
<evidence type="ECO:0000313" key="6">
    <source>
        <dbReference type="EMBL" id="KRG11707.1"/>
    </source>
</evidence>
<evidence type="ECO:0000256" key="5">
    <source>
        <dbReference type="ARBA" id="ARBA00023186"/>
    </source>
</evidence>
<dbReference type="Gene3D" id="1.20.120.340">
    <property type="entry name" value="Flagellar protein FliS"/>
    <property type="match status" value="1"/>
</dbReference>
<dbReference type="PROSITE" id="PS51257">
    <property type="entry name" value="PROKAR_LIPOPROTEIN"/>
    <property type="match status" value="1"/>
</dbReference>
<keyword evidence="6" id="KW-0966">Cell projection</keyword>
<dbReference type="GO" id="GO:0071973">
    <property type="term" value="P:bacterial-type flagellum-dependent cell motility"/>
    <property type="evidence" value="ECO:0007669"/>
    <property type="project" value="TreeGrafter"/>
</dbReference>
<protein>
    <submittedName>
        <fullName evidence="6">Flagellar biosynthesis protein FliS</fullName>
    </submittedName>
</protein>
<dbReference type="PANTHER" id="PTHR34773">
    <property type="entry name" value="FLAGELLAR SECRETION CHAPERONE FLIS"/>
    <property type="match status" value="1"/>
</dbReference>
<name>A0A0Q9XT37_9BACI</name>
<keyword evidence="4" id="KW-1005">Bacterial flagellum biogenesis</keyword>
<keyword evidence="3" id="KW-0963">Cytoplasm</keyword>
<dbReference type="CDD" id="cd16098">
    <property type="entry name" value="FliS"/>
    <property type="match status" value="1"/>
</dbReference>
<evidence type="ECO:0000256" key="1">
    <source>
        <dbReference type="ARBA" id="ARBA00004514"/>
    </source>
</evidence>
<comment type="caution">
    <text evidence="6">The sequence shown here is derived from an EMBL/GenBank/DDBJ whole genome shotgun (WGS) entry which is preliminary data.</text>
</comment>
<evidence type="ECO:0000256" key="2">
    <source>
        <dbReference type="ARBA" id="ARBA00008787"/>
    </source>
</evidence>
<comment type="subcellular location">
    <subcellularLocation>
        <location evidence="1">Cytoplasm</location>
        <location evidence="1">Cytosol</location>
    </subcellularLocation>
</comment>
<dbReference type="EMBL" id="LGPB01000113">
    <property type="protein sequence ID" value="KRG11707.1"/>
    <property type="molecule type" value="Genomic_DNA"/>
</dbReference>
<accession>A0A0Q9XT37</accession>
<evidence type="ECO:0000256" key="4">
    <source>
        <dbReference type="ARBA" id="ARBA00022795"/>
    </source>
</evidence>
<comment type="similarity">
    <text evidence="2">Belongs to the FliS family.</text>
</comment>
<evidence type="ECO:0000256" key="3">
    <source>
        <dbReference type="ARBA" id="ARBA00022490"/>
    </source>
</evidence>
<dbReference type="PANTHER" id="PTHR34773:SF1">
    <property type="entry name" value="FLAGELLAR SECRETION CHAPERONE FLIS"/>
    <property type="match status" value="1"/>
</dbReference>
<organism evidence="6 7">
    <name type="scientific">Lederbergia galactosidilytica</name>
    <dbReference type="NCBI Taxonomy" id="217031"/>
    <lineage>
        <taxon>Bacteria</taxon>
        <taxon>Bacillati</taxon>
        <taxon>Bacillota</taxon>
        <taxon>Bacilli</taxon>
        <taxon>Bacillales</taxon>
        <taxon>Bacillaceae</taxon>
        <taxon>Lederbergia</taxon>
    </lineage>
</organism>
<sequence>MDFLSKELVYQKSSQQLTAFLYEAGIQQLQAAISCIEDQQWAEANQKLQKVNDIIERLGAGLNYEAGTIANQLDTLYNYMANQVVTGNLKKDVQLLQEVLTIMEQLSSAWTEAMNMEVRTGQRERFKQTNAYEKNVRVIQQGE</sequence>
<reference evidence="6 7" key="1">
    <citation type="submission" date="2015-06" db="EMBL/GenBank/DDBJ databases">
        <title>Genome sequencing project of Bacillus galactosidilyticus PL133.</title>
        <authorList>
            <person name="Gaiero J."/>
            <person name="Nicol R."/>
            <person name="Habash M."/>
        </authorList>
    </citation>
    <scope>NUCLEOTIDE SEQUENCE [LARGE SCALE GENOMIC DNA]</scope>
    <source>
        <strain evidence="6 7">PL133</strain>
    </source>
</reference>
<dbReference type="InterPro" id="IPR036584">
    <property type="entry name" value="FliS_sf"/>
</dbReference>
<gene>
    <name evidence="6" type="ORF">ACA29_14890</name>
</gene>